<protein>
    <submittedName>
        <fullName evidence="2">Fluoroquinolones export permease protein Rv2686c/MT2760</fullName>
    </submittedName>
</protein>
<proteinExistence type="predicted"/>
<keyword evidence="1" id="KW-1133">Transmembrane helix</keyword>
<dbReference type="OrthoDB" id="1551065at2"/>
<sequence>MKHTVKLFQIGLKQILKDGMLIVLIPAPFLAGIFFKLAIPFFNTVLTSEFSFPLTAWYGLADGMLICLAPLFTAMISAFLLLEERDEGLNAFHQITPAEGYSYLAARIGLPMTGAFIITILVAAAFNLSSLSFGVILSSSLISSFTSIFLAMMIVSVAGNRVEGLALSKLMGISFLGLILIWFIPAPYSYFMAFLPSFWIGKILMDGVNVFTFAFGVISCFLWIAFFTRKFLKRVQ</sequence>
<organism evidence="2 3">
    <name type="scientific">Faecalicatena contorta</name>
    <dbReference type="NCBI Taxonomy" id="39482"/>
    <lineage>
        <taxon>Bacteria</taxon>
        <taxon>Bacillati</taxon>
        <taxon>Bacillota</taxon>
        <taxon>Clostridia</taxon>
        <taxon>Lachnospirales</taxon>
        <taxon>Lachnospiraceae</taxon>
        <taxon>Faecalicatena</taxon>
    </lineage>
</organism>
<feature type="transmembrane region" description="Helical" evidence="1">
    <location>
        <begin position="21"/>
        <end position="43"/>
    </location>
</feature>
<feature type="transmembrane region" description="Helical" evidence="1">
    <location>
        <begin position="210"/>
        <end position="228"/>
    </location>
</feature>
<evidence type="ECO:0000313" key="3">
    <source>
        <dbReference type="Proteomes" id="UP000095544"/>
    </source>
</evidence>
<reference evidence="2 3" key="1">
    <citation type="submission" date="2015-09" db="EMBL/GenBank/DDBJ databases">
        <authorList>
            <consortium name="Pathogen Informatics"/>
        </authorList>
    </citation>
    <scope>NUCLEOTIDE SEQUENCE [LARGE SCALE GENOMIC DNA]</scope>
    <source>
        <strain evidence="2 3">2789STDY5834876</strain>
    </source>
</reference>
<evidence type="ECO:0000256" key="1">
    <source>
        <dbReference type="SAM" id="Phobius"/>
    </source>
</evidence>
<accession>A0A173ZVH7</accession>
<feature type="transmembrane region" description="Helical" evidence="1">
    <location>
        <begin position="132"/>
        <end position="158"/>
    </location>
</feature>
<evidence type="ECO:0000313" key="2">
    <source>
        <dbReference type="EMBL" id="CUN79629.1"/>
    </source>
</evidence>
<keyword evidence="1" id="KW-0812">Transmembrane</keyword>
<feature type="transmembrane region" description="Helical" evidence="1">
    <location>
        <begin position="63"/>
        <end position="82"/>
    </location>
</feature>
<feature type="transmembrane region" description="Helical" evidence="1">
    <location>
        <begin position="103"/>
        <end position="126"/>
    </location>
</feature>
<gene>
    <name evidence="2" type="ORF">ERS852491_00527</name>
</gene>
<dbReference type="AlphaFoldDB" id="A0A173ZVH7"/>
<feature type="transmembrane region" description="Helical" evidence="1">
    <location>
        <begin position="170"/>
        <end position="190"/>
    </location>
</feature>
<dbReference type="STRING" id="39482.ERS852491_00527"/>
<name>A0A173ZVH7_9FIRM</name>
<dbReference type="Proteomes" id="UP000095544">
    <property type="component" value="Unassembled WGS sequence"/>
</dbReference>
<keyword evidence="1" id="KW-0472">Membrane</keyword>
<dbReference type="EMBL" id="CYZU01000003">
    <property type="protein sequence ID" value="CUN79629.1"/>
    <property type="molecule type" value="Genomic_DNA"/>
</dbReference>